<dbReference type="EMBL" id="JAULSR010000001">
    <property type="protein sequence ID" value="KAK0634287.1"/>
    <property type="molecule type" value="Genomic_DNA"/>
</dbReference>
<evidence type="ECO:0008006" key="3">
    <source>
        <dbReference type="Google" id="ProtNLM"/>
    </source>
</evidence>
<evidence type="ECO:0000313" key="1">
    <source>
        <dbReference type="EMBL" id="KAK0634287.1"/>
    </source>
</evidence>
<dbReference type="PANTHER" id="PTHR12265:SF40">
    <property type="entry name" value="DUF829-DOMAIN-CONTAINING PROTEIN"/>
    <property type="match status" value="1"/>
</dbReference>
<feature type="non-terminal residue" evidence="1">
    <location>
        <position position="1"/>
    </location>
</feature>
<gene>
    <name evidence="1" type="ORF">B0T17DRAFT_472033</name>
</gene>
<dbReference type="AlphaFoldDB" id="A0AA39XJ87"/>
<dbReference type="InterPro" id="IPR008547">
    <property type="entry name" value="DUF829_TMEM53"/>
</dbReference>
<dbReference type="InterPro" id="IPR029058">
    <property type="entry name" value="AB_hydrolase_fold"/>
</dbReference>
<comment type="caution">
    <text evidence="1">The sequence shown here is derived from an EMBL/GenBank/DDBJ whole genome shotgun (WGS) entry which is preliminary data.</text>
</comment>
<dbReference type="Pfam" id="PF05705">
    <property type="entry name" value="DUF829"/>
    <property type="match status" value="1"/>
</dbReference>
<sequence length="325" mass="35956">NGPLSFMTNVSPGVYLYRPNANANANANASANANATTSTPTPTPDPKLILLASWMGAREMHIAKYVRPYQALYPTSPILVIRAEVAHVFFQPAAIARVAPALPIIREIVGVQHDNNDEKDVVSTKTNKTKMPQILVHLFSNGGSATIHTLSSLYTSAYGLPLPKSSKSSSTSIRFPPHVIIFDSAPAWTYSYTRLLAALTTGMSRLTRLLFSPLTHALCVLFWFLHLGFLQTWFPGPMVKVAGRHNTRGKGGVAVTRAASELRRTYIYSDGDKLVDWDDVEKHARIAEAKGFEVRLERFDGTQHVAHVRGGEERYWKAVRETWEG</sequence>
<dbReference type="PANTHER" id="PTHR12265">
    <property type="entry name" value="TRANSMEMBRANE PROTEIN 53"/>
    <property type="match status" value="1"/>
</dbReference>
<reference evidence="1" key="1">
    <citation type="submission" date="2023-06" db="EMBL/GenBank/DDBJ databases">
        <title>Genome-scale phylogeny and comparative genomics of the fungal order Sordariales.</title>
        <authorList>
            <consortium name="Lawrence Berkeley National Laboratory"/>
            <person name="Hensen N."/>
            <person name="Bonometti L."/>
            <person name="Westerberg I."/>
            <person name="Brannstrom I.O."/>
            <person name="Guillou S."/>
            <person name="Cros-Aarteil S."/>
            <person name="Calhoun S."/>
            <person name="Haridas S."/>
            <person name="Kuo A."/>
            <person name="Mondo S."/>
            <person name="Pangilinan J."/>
            <person name="Riley R."/>
            <person name="LaButti K."/>
            <person name="Andreopoulos B."/>
            <person name="Lipzen A."/>
            <person name="Chen C."/>
            <person name="Yanf M."/>
            <person name="Daum C."/>
            <person name="Ng V."/>
            <person name="Clum A."/>
            <person name="Steindorff A."/>
            <person name="Ohm R."/>
            <person name="Martin F."/>
            <person name="Silar P."/>
            <person name="Natvig D."/>
            <person name="Lalanne C."/>
            <person name="Gautier V."/>
            <person name="Ament-velasquez S.L."/>
            <person name="Kruys A."/>
            <person name="Hutchinson M.I."/>
            <person name="Powell A.J."/>
            <person name="Barry K."/>
            <person name="Miller A.N."/>
            <person name="Grigoriev I.V."/>
            <person name="Debuchy R."/>
            <person name="Gladieux P."/>
            <person name="Thoren M.H."/>
            <person name="Johannesson H."/>
        </authorList>
    </citation>
    <scope>NUCLEOTIDE SEQUENCE</scope>
    <source>
        <strain evidence="1">SMH3391-2</strain>
    </source>
</reference>
<accession>A0AA39XJ87</accession>
<evidence type="ECO:0000313" key="2">
    <source>
        <dbReference type="Proteomes" id="UP001174934"/>
    </source>
</evidence>
<name>A0AA39XJ87_9PEZI</name>
<proteinExistence type="predicted"/>
<organism evidence="1 2">
    <name type="scientific">Bombardia bombarda</name>
    <dbReference type="NCBI Taxonomy" id="252184"/>
    <lineage>
        <taxon>Eukaryota</taxon>
        <taxon>Fungi</taxon>
        <taxon>Dikarya</taxon>
        <taxon>Ascomycota</taxon>
        <taxon>Pezizomycotina</taxon>
        <taxon>Sordariomycetes</taxon>
        <taxon>Sordariomycetidae</taxon>
        <taxon>Sordariales</taxon>
        <taxon>Lasiosphaeriaceae</taxon>
        <taxon>Bombardia</taxon>
    </lineage>
</organism>
<protein>
    <recommendedName>
        <fullName evidence="3">Indole-diterpene biosynthesis protein PaxU</fullName>
    </recommendedName>
</protein>
<feature type="non-terminal residue" evidence="1">
    <location>
        <position position="325"/>
    </location>
</feature>
<dbReference type="Proteomes" id="UP001174934">
    <property type="component" value="Unassembled WGS sequence"/>
</dbReference>
<keyword evidence="2" id="KW-1185">Reference proteome</keyword>
<dbReference type="SUPFAM" id="SSF53474">
    <property type="entry name" value="alpha/beta-Hydrolases"/>
    <property type="match status" value="1"/>
</dbReference>